<accession>A0A6M3L8H3</accession>
<reference evidence="1" key="1">
    <citation type="submission" date="2020-03" db="EMBL/GenBank/DDBJ databases">
        <title>The deep terrestrial virosphere.</title>
        <authorList>
            <person name="Holmfeldt K."/>
            <person name="Nilsson E."/>
            <person name="Simone D."/>
            <person name="Lopez-Fernandez M."/>
            <person name="Wu X."/>
            <person name="de Brujin I."/>
            <person name="Lundin D."/>
            <person name="Andersson A."/>
            <person name="Bertilsson S."/>
            <person name="Dopson M."/>
        </authorList>
    </citation>
    <scope>NUCLEOTIDE SEQUENCE</scope>
    <source>
        <strain evidence="1">MM415B03472</strain>
    </source>
</reference>
<organism evidence="1">
    <name type="scientific">viral metagenome</name>
    <dbReference type="NCBI Taxonomy" id="1070528"/>
    <lineage>
        <taxon>unclassified sequences</taxon>
        <taxon>metagenomes</taxon>
        <taxon>organismal metagenomes</taxon>
    </lineage>
</organism>
<proteinExistence type="predicted"/>
<evidence type="ECO:0000313" key="1">
    <source>
        <dbReference type="EMBL" id="QJA91106.1"/>
    </source>
</evidence>
<evidence type="ECO:0008006" key="2">
    <source>
        <dbReference type="Google" id="ProtNLM"/>
    </source>
</evidence>
<sequence length="248" mass="27745">MPELYWDAEIAYIDRDVEEVKRLLAQPPGNVWDAWPFGISVVGVATRLSPVVQVKMGLREGQEEPLAYMPVDIVDAWIDDLLAEQLNGTRLFTMNGTLFDYKLLAMITGRWGECTWLAQHSYDPCFQIWCMCGFPVGLEGCARYLGLPPKEMHGESAPLQWLLGNYDDVIHYVAGDAMRLKEIVAGIKKKHGVGWITRKGGLAFRELPQGFMTAAQCVEAYLRVALPRSVAREGLWWADVLGLSVGGK</sequence>
<protein>
    <recommendedName>
        <fullName evidence="2">3'-5' exonuclease</fullName>
    </recommendedName>
</protein>
<dbReference type="EMBL" id="MT142962">
    <property type="protein sequence ID" value="QJA91106.1"/>
    <property type="molecule type" value="Genomic_DNA"/>
</dbReference>
<name>A0A6M3L8H3_9ZZZZ</name>
<gene>
    <name evidence="1" type="ORF">MM415B03472_0004</name>
</gene>
<dbReference type="AlphaFoldDB" id="A0A6M3L8H3"/>